<proteinExistence type="predicted"/>
<feature type="region of interest" description="Disordered" evidence="1">
    <location>
        <begin position="224"/>
        <end position="248"/>
    </location>
</feature>
<organism evidence="3 4">
    <name type="scientific">Lederbergia galactosidilytica</name>
    <dbReference type="NCBI Taxonomy" id="217031"/>
    <lineage>
        <taxon>Bacteria</taxon>
        <taxon>Bacillati</taxon>
        <taxon>Bacillota</taxon>
        <taxon>Bacilli</taxon>
        <taxon>Bacillales</taxon>
        <taxon>Bacillaceae</taxon>
        <taxon>Lederbergia</taxon>
    </lineage>
</organism>
<evidence type="ECO:0000313" key="3">
    <source>
        <dbReference type="EMBL" id="OAK72661.1"/>
    </source>
</evidence>
<dbReference type="InterPro" id="IPR011741">
    <property type="entry name" value="Phg_2220_C"/>
</dbReference>
<evidence type="ECO:0000313" key="4">
    <source>
        <dbReference type="Proteomes" id="UP000077881"/>
    </source>
</evidence>
<dbReference type="OrthoDB" id="1258529at2"/>
<accession>A0A177ZXM9</accession>
<dbReference type="Proteomes" id="UP000077881">
    <property type="component" value="Unassembled WGS sequence"/>
</dbReference>
<name>A0A177ZXM9_9BACI</name>
<dbReference type="PATRIC" id="fig|217031.6.peg.1576"/>
<evidence type="ECO:0000256" key="1">
    <source>
        <dbReference type="SAM" id="MobiDB-lite"/>
    </source>
</evidence>
<gene>
    <name evidence="3" type="ORF">ABB05_07330</name>
</gene>
<reference evidence="3 4" key="1">
    <citation type="submission" date="2015-05" db="EMBL/GenBank/DDBJ databases">
        <title>Comparison of genome.</title>
        <authorList>
            <person name="Zheng Z."/>
            <person name="Sun M."/>
        </authorList>
    </citation>
    <scope>NUCLEOTIDE SEQUENCE [LARGE SCALE GENOMIC DNA]</scope>
    <source>
        <strain evidence="3 4">G25-74</strain>
    </source>
</reference>
<sequence length="248" mass="28909">MSKLLFDERPLVILPSLAIHLGLNESIIIQQLHYWVNSNGKTKEGHKWVYNTYEDWQKQFPFWSISTIRRTITKLENADYIIVSNFNKLAIDKTKWYRINYDMLKGLNSPSVQNEQSMCSKRTVGLSKMNKPLPESSTESSLIPYVEIVSYLNHAADKNYKDSTKSTRKHIRARWNDGFTLEDFKKVIDTKVAEWKNNLDMDKFLRPDTLFGTKFESYLNQNMSSKETQTPSGPAPFSYDINAGEDWE</sequence>
<evidence type="ECO:0000259" key="2">
    <source>
        <dbReference type="Pfam" id="PF09524"/>
    </source>
</evidence>
<feature type="domain" description="Phage conserved hypothetical protein C-terminal" evidence="2">
    <location>
        <begin position="148"/>
        <end position="220"/>
    </location>
</feature>
<dbReference type="AlphaFoldDB" id="A0A177ZXM9"/>
<dbReference type="Pfam" id="PF09524">
    <property type="entry name" value="Phg_2220_C"/>
    <property type="match status" value="1"/>
</dbReference>
<dbReference type="NCBIfam" id="TIGR02220">
    <property type="entry name" value="phg_TIGR02220"/>
    <property type="match status" value="1"/>
</dbReference>
<keyword evidence="4" id="KW-1185">Reference proteome</keyword>
<dbReference type="EMBL" id="LDJR01000034">
    <property type="protein sequence ID" value="OAK72661.1"/>
    <property type="molecule type" value="Genomic_DNA"/>
</dbReference>
<comment type="caution">
    <text evidence="3">The sequence shown here is derived from an EMBL/GenBank/DDBJ whole genome shotgun (WGS) entry which is preliminary data.</text>
</comment>
<dbReference type="STRING" id="217031.ABB05_07330"/>
<dbReference type="RefSeq" id="WP_064467878.1">
    <property type="nucleotide sequence ID" value="NZ_LDJR01000034.1"/>
</dbReference>
<protein>
    <recommendedName>
        <fullName evidence="2">Phage conserved hypothetical protein C-terminal domain-containing protein</fullName>
    </recommendedName>
</protein>